<dbReference type="OrthoDB" id="1907935at2759"/>
<dbReference type="AlphaFoldDB" id="A0A7J6HTM4"/>
<keyword evidence="2" id="KW-1133">Transmembrane helix</keyword>
<keyword evidence="4" id="KW-1185">Reference proteome</keyword>
<dbReference type="OMA" id="VFMRRIF"/>
<accession>A0A803QT38</accession>
<evidence type="ECO:0000256" key="2">
    <source>
        <dbReference type="SAM" id="Phobius"/>
    </source>
</evidence>
<feature type="transmembrane region" description="Helical" evidence="2">
    <location>
        <begin position="22"/>
        <end position="40"/>
    </location>
</feature>
<accession>A0A7J6HTM4</accession>
<keyword evidence="2" id="KW-0472">Membrane</keyword>
<sequence>MAEPSSSPPSPPTESLIRRYKLVWRVLLISNLALGAYIFASPRKRDASVVNKNKASEKAAKETKAEEVVTTEEEVKAEEEDPYSINWPTYDYDTATFPPPAMKPLMVREPIPEDQQRELFIWMLEEKRKLKPKDPVEKKRIDEDKAVLKQFIRAKTIPKL</sequence>
<organism evidence="3 4">
    <name type="scientific">Cannabis sativa</name>
    <name type="common">Hemp</name>
    <name type="synonym">Marijuana</name>
    <dbReference type="NCBI Taxonomy" id="3483"/>
    <lineage>
        <taxon>Eukaryota</taxon>
        <taxon>Viridiplantae</taxon>
        <taxon>Streptophyta</taxon>
        <taxon>Embryophyta</taxon>
        <taxon>Tracheophyta</taxon>
        <taxon>Spermatophyta</taxon>
        <taxon>Magnoliopsida</taxon>
        <taxon>eudicotyledons</taxon>
        <taxon>Gunneridae</taxon>
        <taxon>Pentapetalae</taxon>
        <taxon>rosids</taxon>
        <taxon>fabids</taxon>
        <taxon>Rosales</taxon>
        <taxon>Cannabaceae</taxon>
        <taxon>Cannabis</taxon>
    </lineage>
</organism>
<proteinExistence type="predicted"/>
<gene>
    <name evidence="3" type="ORF">G4B88_013726</name>
</gene>
<reference evidence="3 4" key="1">
    <citation type="journal article" date="2020" name="bioRxiv">
        <title>Sequence and annotation of 42 cannabis genomes reveals extensive copy number variation in cannabinoid synthesis and pathogen resistance genes.</title>
        <authorList>
            <person name="Mckernan K.J."/>
            <person name="Helbert Y."/>
            <person name="Kane L.T."/>
            <person name="Ebling H."/>
            <person name="Zhang L."/>
            <person name="Liu B."/>
            <person name="Eaton Z."/>
            <person name="Mclaughlin S."/>
            <person name="Kingan S."/>
            <person name="Baybayan P."/>
            <person name="Concepcion G."/>
            <person name="Jordan M."/>
            <person name="Riva A."/>
            <person name="Barbazuk W."/>
            <person name="Harkins T."/>
        </authorList>
    </citation>
    <scope>NUCLEOTIDE SEQUENCE [LARGE SCALE GENOMIC DNA]</scope>
    <source>
        <strain evidence="4">cv. Jamaican Lion 4</strain>
        <tissue evidence="3">Leaf</tissue>
    </source>
</reference>
<protein>
    <submittedName>
        <fullName evidence="3">Uncharacterized protein</fullName>
    </submittedName>
</protein>
<name>A0A7J6HTM4_CANSA</name>
<evidence type="ECO:0000256" key="1">
    <source>
        <dbReference type="SAM" id="MobiDB-lite"/>
    </source>
</evidence>
<evidence type="ECO:0000313" key="3">
    <source>
        <dbReference type="EMBL" id="KAF4398637.1"/>
    </source>
</evidence>
<dbReference type="Proteomes" id="UP000583929">
    <property type="component" value="Unassembled WGS sequence"/>
</dbReference>
<dbReference type="PANTHER" id="PTHR34364">
    <property type="entry name" value="WAS/WASL-INTERACTING FAMILY PROTEIN"/>
    <property type="match status" value="1"/>
</dbReference>
<dbReference type="PANTHER" id="PTHR34364:SF9">
    <property type="match status" value="1"/>
</dbReference>
<dbReference type="EMBL" id="JAATIQ010000025">
    <property type="protein sequence ID" value="KAF4398637.1"/>
    <property type="molecule type" value="Genomic_DNA"/>
</dbReference>
<feature type="compositionally biased region" description="Basic and acidic residues" evidence="1">
    <location>
        <begin position="54"/>
        <end position="67"/>
    </location>
</feature>
<feature type="compositionally biased region" description="Acidic residues" evidence="1">
    <location>
        <begin position="69"/>
        <end position="80"/>
    </location>
</feature>
<evidence type="ECO:0000313" key="4">
    <source>
        <dbReference type="Proteomes" id="UP000583929"/>
    </source>
</evidence>
<feature type="region of interest" description="Disordered" evidence="1">
    <location>
        <begin position="49"/>
        <end position="80"/>
    </location>
</feature>
<keyword evidence="2" id="KW-0812">Transmembrane</keyword>
<comment type="caution">
    <text evidence="3">The sequence shown here is derived from an EMBL/GenBank/DDBJ whole genome shotgun (WGS) entry which is preliminary data.</text>
</comment>